<reference evidence="2" key="1">
    <citation type="journal article" date="2020" name="Fungal Divers.">
        <title>Resolving the Mortierellaceae phylogeny through synthesis of multi-gene phylogenetics and phylogenomics.</title>
        <authorList>
            <person name="Vandepol N."/>
            <person name="Liber J."/>
            <person name="Desiro A."/>
            <person name="Na H."/>
            <person name="Kennedy M."/>
            <person name="Barry K."/>
            <person name="Grigoriev I.V."/>
            <person name="Miller A.N."/>
            <person name="O'Donnell K."/>
            <person name="Stajich J.E."/>
            <person name="Bonito G."/>
        </authorList>
    </citation>
    <scope>NUCLEOTIDE SEQUENCE</scope>
    <source>
        <strain evidence="2">KOD1015</strain>
    </source>
</reference>
<dbReference type="Proteomes" id="UP000780801">
    <property type="component" value="Unassembled WGS sequence"/>
</dbReference>
<dbReference type="EMBL" id="JAABOA010002545">
    <property type="protein sequence ID" value="KAF9579720.1"/>
    <property type="molecule type" value="Genomic_DNA"/>
</dbReference>
<keyword evidence="3" id="KW-1185">Reference proteome</keyword>
<feature type="compositionally biased region" description="Basic and acidic residues" evidence="1">
    <location>
        <begin position="170"/>
        <end position="187"/>
    </location>
</feature>
<evidence type="ECO:0000256" key="1">
    <source>
        <dbReference type="SAM" id="MobiDB-lite"/>
    </source>
</evidence>
<accession>A0A9P6FQ04</accession>
<evidence type="ECO:0000313" key="2">
    <source>
        <dbReference type="EMBL" id="KAF9579720.1"/>
    </source>
</evidence>
<sequence length="196" mass="21628">MHSSIPRPHFIFRKRFTTLYVVPLAITILFLAAISPNGLPLIGSAAAAPITPAPVISKECHQCLSKELLKVPKCDKLDSNTPAPDQTDPAKIQAYMTLYSDEVECLCSAALQIQNDDDSWIETCGSECTAAVFREKKKVFATYSKIFSCGEPVKDNVVETPAKDVPPTTTEEKDKSDSKSSKEKDFFADSDDDDFW</sequence>
<proteinExistence type="predicted"/>
<organism evidence="2 3">
    <name type="scientific">Lunasporangiospora selenospora</name>
    <dbReference type="NCBI Taxonomy" id="979761"/>
    <lineage>
        <taxon>Eukaryota</taxon>
        <taxon>Fungi</taxon>
        <taxon>Fungi incertae sedis</taxon>
        <taxon>Mucoromycota</taxon>
        <taxon>Mortierellomycotina</taxon>
        <taxon>Mortierellomycetes</taxon>
        <taxon>Mortierellales</taxon>
        <taxon>Mortierellaceae</taxon>
        <taxon>Lunasporangiospora</taxon>
    </lineage>
</organism>
<protein>
    <submittedName>
        <fullName evidence="2">Uncharacterized protein</fullName>
    </submittedName>
</protein>
<dbReference type="AlphaFoldDB" id="A0A9P6FQ04"/>
<feature type="region of interest" description="Disordered" evidence="1">
    <location>
        <begin position="157"/>
        <end position="196"/>
    </location>
</feature>
<name>A0A9P6FQ04_9FUNG</name>
<comment type="caution">
    <text evidence="2">The sequence shown here is derived from an EMBL/GenBank/DDBJ whole genome shotgun (WGS) entry which is preliminary data.</text>
</comment>
<evidence type="ECO:0000313" key="3">
    <source>
        <dbReference type="Proteomes" id="UP000780801"/>
    </source>
</evidence>
<gene>
    <name evidence="2" type="ORF">BGW38_003911</name>
</gene>